<name>A0A1X7TFT3_AMPQE</name>
<dbReference type="PANTHER" id="PTHR45749:SF28">
    <property type="entry name" value="ZINC FINGER MYM-TYPE PROTEIN 1-LIKE-RELATED"/>
    <property type="match status" value="1"/>
</dbReference>
<dbReference type="AlphaFoldDB" id="A0A1X7TFT3"/>
<dbReference type="STRING" id="400682.A0A1X7TFT3"/>
<reference evidence="1" key="1">
    <citation type="submission" date="2017-05" db="UniProtKB">
        <authorList>
            <consortium name="EnsemblMetazoa"/>
        </authorList>
    </citation>
    <scope>IDENTIFICATION</scope>
</reference>
<proteinExistence type="predicted"/>
<accession>A0A1X7TFT3</accession>
<protein>
    <recommendedName>
        <fullName evidence="2">DUF4371 domain-containing protein</fullName>
    </recommendedName>
</protein>
<dbReference type="PANTHER" id="PTHR45749">
    <property type="match status" value="1"/>
</dbReference>
<sequence>LSLYISQLINGCDFNLNKLASQGYDGASVMSGQYNGVQAKIKEFAPQAIYIHCYAHVLNLV</sequence>
<evidence type="ECO:0008006" key="2">
    <source>
        <dbReference type="Google" id="ProtNLM"/>
    </source>
</evidence>
<evidence type="ECO:0000313" key="1">
    <source>
        <dbReference type="EnsemblMetazoa" id="Aqu2.1.13524_001"/>
    </source>
</evidence>
<organism evidence="1">
    <name type="scientific">Amphimedon queenslandica</name>
    <name type="common">Sponge</name>
    <dbReference type="NCBI Taxonomy" id="400682"/>
    <lineage>
        <taxon>Eukaryota</taxon>
        <taxon>Metazoa</taxon>
        <taxon>Porifera</taxon>
        <taxon>Demospongiae</taxon>
        <taxon>Heteroscleromorpha</taxon>
        <taxon>Haplosclerida</taxon>
        <taxon>Niphatidae</taxon>
        <taxon>Amphimedon</taxon>
    </lineage>
</organism>
<dbReference type="InParanoid" id="A0A1X7TFT3"/>
<dbReference type="EnsemblMetazoa" id="Aqu2.1.13524_001">
    <property type="protein sequence ID" value="Aqu2.1.13524_001"/>
    <property type="gene ID" value="Aqu2.1.13524"/>
</dbReference>